<dbReference type="PANTHER" id="PTHR46450:SF24">
    <property type="entry name" value="HISTONE-LYSINE N-METHYLTRANSFERASE SUVR4"/>
    <property type="match status" value="1"/>
</dbReference>
<keyword evidence="2" id="KW-0472">Membrane</keyword>
<dbReference type="Pfam" id="PF10440">
    <property type="entry name" value="WIYLD"/>
    <property type="match status" value="1"/>
</dbReference>
<dbReference type="GO" id="GO:0140999">
    <property type="term" value="F:histone H3K4 trimethyltransferase activity"/>
    <property type="evidence" value="ECO:0007669"/>
    <property type="project" value="UniProtKB-EC"/>
</dbReference>
<name>A0A251SN73_HELAN</name>
<gene>
    <name evidence="5" type="ORF">HannXRQ_Chr14g0451361</name>
    <name evidence="4" type="ORF">HanXRQr2_Chr14g0655421</name>
</gene>
<protein>
    <submittedName>
        <fullName evidence="4">Histone-lysine N-methyltransferase</fullName>
        <ecNumber evidence="4">2.1.1.354</ecNumber>
    </submittedName>
    <submittedName>
        <fullName evidence="5">Putative WIYLD domain-containing protein</fullName>
    </submittedName>
</protein>
<sequence>MTTHKKDSKTSAPRAPDLNEQKQKVEKAYSAMADLGISTEVVKPVLKNLLNLYDGNWELIEEDKYRTLADAIFESSDDKVYLSLKLHGIINELLFSFFITWVTILS</sequence>
<dbReference type="InterPro" id="IPR018848">
    <property type="entry name" value="WIYLD_domain"/>
</dbReference>
<evidence type="ECO:0000313" key="5">
    <source>
        <dbReference type="EMBL" id="OTF98960.1"/>
    </source>
</evidence>
<evidence type="ECO:0000313" key="4">
    <source>
        <dbReference type="EMBL" id="KAF5770074.1"/>
    </source>
</evidence>
<keyword evidence="6" id="KW-1185">Reference proteome</keyword>
<reference evidence="5" key="2">
    <citation type="submission" date="2017-02" db="EMBL/GenBank/DDBJ databases">
        <title>Sunflower complete genome.</title>
        <authorList>
            <person name="Langlade N."/>
            <person name="Munos S."/>
        </authorList>
    </citation>
    <scope>NUCLEOTIDE SEQUENCE [LARGE SCALE GENOMIC DNA]</scope>
    <source>
        <tissue evidence="5">Leaves</tissue>
    </source>
</reference>
<keyword evidence="4" id="KW-0489">Methyltransferase</keyword>
<proteinExistence type="predicted"/>
<evidence type="ECO:0000256" key="1">
    <source>
        <dbReference type="SAM" id="MobiDB-lite"/>
    </source>
</evidence>
<feature type="domain" description="WIYLD" evidence="3">
    <location>
        <begin position="21"/>
        <end position="77"/>
    </location>
</feature>
<reference evidence="4" key="3">
    <citation type="submission" date="2020-06" db="EMBL/GenBank/DDBJ databases">
        <title>Helianthus annuus Genome sequencing and assembly Release 2.</title>
        <authorList>
            <person name="Gouzy J."/>
            <person name="Langlade N."/>
            <person name="Munos S."/>
        </authorList>
    </citation>
    <scope>NUCLEOTIDE SEQUENCE</scope>
    <source>
        <tissue evidence="4">Leaves</tissue>
    </source>
</reference>
<evidence type="ECO:0000313" key="6">
    <source>
        <dbReference type="Proteomes" id="UP000215914"/>
    </source>
</evidence>
<keyword evidence="4" id="KW-0808">Transferase</keyword>
<evidence type="ECO:0000259" key="3">
    <source>
        <dbReference type="Pfam" id="PF10440"/>
    </source>
</evidence>
<organism evidence="5 6">
    <name type="scientific">Helianthus annuus</name>
    <name type="common">Common sunflower</name>
    <dbReference type="NCBI Taxonomy" id="4232"/>
    <lineage>
        <taxon>Eukaryota</taxon>
        <taxon>Viridiplantae</taxon>
        <taxon>Streptophyta</taxon>
        <taxon>Embryophyta</taxon>
        <taxon>Tracheophyta</taxon>
        <taxon>Spermatophyta</taxon>
        <taxon>Magnoliopsida</taxon>
        <taxon>eudicotyledons</taxon>
        <taxon>Gunneridae</taxon>
        <taxon>Pentapetalae</taxon>
        <taxon>asterids</taxon>
        <taxon>campanulids</taxon>
        <taxon>Asterales</taxon>
        <taxon>Asteraceae</taxon>
        <taxon>Asteroideae</taxon>
        <taxon>Heliantheae alliance</taxon>
        <taxon>Heliantheae</taxon>
        <taxon>Helianthus</taxon>
    </lineage>
</organism>
<dbReference type="InParanoid" id="A0A251SN73"/>
<dbReference type="EMBL" id="CM007903">
    <property type="protein sequence ID" value="OTF98960.1"/>
    <property type="molecule type" value="Genomic_DNA"/>
</dbReference>
<dbReference type="EC" id="2.1.1.354" evidence="4"/>
<keyword evidence="2" id="KW-1133">Transmembrane helix</keyword>
<feature type="transmembrane region" description="Helical" evidence="2">
    <location>
        <begin position="86"/>
        <end position="104"/>
    </location>
</feature>
<dbReference type="InterPro" id="IPR043017">
    <property type="entry name" value="WIYLD_dom_sf"/>
</dbReference>
<accession>A0A251SN73</accession>
<dbReference type="Gene3D" id="1.10.8.850">
    <property type="entry name" value="Histone-lysine N methyltransferase , C-terminal domain-like"/>
    <property type="match status" value="1"/>
</dbReference>
<dbReference type="STRING" id="4232.A0A251SN73"/>
<dbReference type="AlphaFoldDB" id="A0A251SN73"/>
<dbReference type="PANTHER" id="PTHR46450">
    <property type="entry name" value="INACTIVE HISTONE-LYSINE N-METHYLTRANSFERASE SUVR1-RELATED"/>
    <property type="match status" value="1"/>
</dbReference>
<dbReference type="Gramene" id="mRNA:HanXRQr2_Chr14g0655421">
    <property type="protein sequence ID" value="CDS:HanXRQr2_Chr14g0655421.1"/>
    <property type="gene ID" value="HanXRQr2_Chr14g0655421"/>
</dbReference>
<dbReference type="GO" id="GO:0032259">
    <property type="term" value="P:methylation"/>
    <property type="evidence" value="ECO:0007669"/>
    <property type="project" value="UniProtKB-KW"/>
</dbReference>
<dbReference type="Proteomes" id="UP000215914">
    <property type="component" value="Chromosome 14"/>
</dbReference>
<evidence type="ECO:0000256" key="2">
    <source>
        <dbReference type="SAM" id="Phobius"/>
    </source>
</evidence>
<keyword evidence="2" id="KW-0812">Transmembrane</keyword>
<dbReference type="EMBL" id="MNCJ02000329">
    <property type="protein sequence ID" value="KAF5770074.1"/>
    <property type="molecule type" value="Genomic_DNA"/>
</dbReference>
<feature type="region of interest" description="Disordered" evidence="1">
    <location>
        <begin position="1"/>
        <end position="22"/>
    </location>
</feature>
<reference evidence="4 6" key="1">
    <citation type="journal article" date="2017" name="Nature">
        <title>The sunflower genome provides insights into oil metabolism, flowering and Asterid evolution.</title>
        <authorList>
            <person name="Badouin H."/>
            <person name="Gouzy J."/>
            <person name="Grassa C.J."/>
            <person name="Murat F."/>
            <person name="Staton S.E."/>
            <person name="Cottret L."/>
            <person name="Lelandais-Briere C."/>
            <person name="Owens G.L."/>
            <person name="Carrere S."/>
            <person name="Mayjonade B."/>
            <person name="Legrand L."/>
            <person name="Gill N."/>
            <person name="Kane N.C."/>
            <person name="Bowers J.E."/>
            <person name="Hubner S."/>
            <person name="Bellec A."/>
            <person name="Berard A."/>
            <person name="Berges H."/>
            <person name="Blanchet N."/>
            <person name="Boniface M.C."/>
            <person name="Brunel D."/>
            <person name="Catrice O."/>
            <person name="Chaidir N."/>
            <person name="Claudel C."/>
            <person name="Donnadieu C."/>
            <person name="Faraut T."/>
            <person name="Fievet G."/>
            <person name="Helmstetter N."/>
            <person name="King M."/>
            <person name="Knapp S.J."/>
            <person name="Lai Z."/>
            <person name="Le Paslier M.C."/>
            <person name="Lippi Y."/>
            <person name="Lorenzon L."/>
            <person name="Mandel J.R."/>
            <person name="Marage G."/>
            <person name="Marchand G."/>
            <person name="Marquand E."/>
            <person name="Bret-Mestries E."/>
            <person name="Morien E."/>
            <person name="Nambeesan S."/>
            <person name="Nguyen T."/>
            <person name="Pegot-Espagnet P."/>
            <person name="Pouilly N."/>
            <person name="Raftis F."/>
            <person name="Sallet E."/>
            <person name="Schiex T."/>
            <person name="Thomas J."/>
            <person name="Vandecasteele C."/>
            <person name="Vares D."/>
            <person name="Vear F."/>
            <person name="Vautrin S."/>
            <person name="Crespi M."/>
            <person name="Mangin B."/>
            <person name="Burke J.M."/>
            <person name="Salse J."/>
            <person name="Munos S."/>
            <person name="Vincourt P."/>
            <person name="Rieseberg L.H."/>
            <person name="Langlade N.B."/>
        </authorList>
    </citation>
    <scope>NUCLEOTIDE SEQUENCE [LARGE SCALE GENOMIC DNA]</scope>
    <source>
        <strain evidence="6">cv. SF193</strain>
        <tissue evidence="4">Leaves</tissue>
    </source>
</reference>